<feature type="transmembrane region" description="Helical" evidence="1">
    <location>
        <begin position="21"/>
        <end position="42"/>
    </location>
</feature>
<organism evidence="2 3">
    <name type="scientific">Streptomyces cylindrosporus</name>
    <dbReference type="NCBI Taxonomy" id="2927583"/>
    <lineage>
        <taxon>Bacteria</taxon>
        <taxon>Bacillati</taxon>
        <taxon>Actinomycetota</taxon>
        <taxon>Actinomycetes</taxon>
        <taxon>Kitasatosporales</taxon>
        <taxon>Streptomycetaceae</taxon>
        <taxon>Streptomyces</taxon>
    </lineage>
</organism>
<evidence type="ECO:0000256" key="1">
    <source>
        <dbReference type="SAM" id="Phobius"/>
    </source>
</evidence>
<feature type="transmembrane region" description="Helical" evidence="1">
    <location>
        <begin position="105"/>
        <end position="123"/>
    </location>
</feature>
<keyword evidence="1" id="KW-0812">Transmembrane</keyword>
<sequence length="150" mass="15062">MSRARAARSPFAAVKKFVADLLLWSFFAAGLGMSAGGAGALFDGTAKTVATVAGGVVSLIAGSRIAKKPKIKAFLGRPGTLWFLFLFNGGTAAAMYFTMDGAKGIIGAACMGLVSLGALGGLVSGRRARREAAQAAAAAPQAPVSQGPWA</sequence>
<keyword evidence="1" id="KW-0472">Membrane</keyword>
<evidence type="ECO:0000313" key="2">
    <source>
        <dbReference type="EMBL" id="MCI3272472.1"/>
    </source>
</evidence>
<feature type="transmembrane region" description="Helical" evidence="1">
    <location>
        <begin position="79"/>
        <end position="99"/>
    </location>
</feature>
<feature type="transmembrane region" description="Helical" evidence="1">
    <location>
        <begin position="48"/>
        <end position="67"/>
    </location>
</feature>
<keyword evidence="3" id="KW-1185">Reference proteome</keyword>
<evidence type="ECO:0008006" key="4">
    <source>
        <dbReference type="Google" id="ProtNLM"/>
    </source>
</evidence>
<reference evidence="2" key="1">
    <citation type="submission" date="2022-03" db="EMBL/GenBank/DDBJ databases">
        <title>Streptomyces 7R015 and 7R016 isolated from Barleria lupulina in Thailand.</title>
        <authorList>
            <person name="Kanchanasin P."/>
            <person name="Phongsopitanun W."/>
            <person name="Tanasupawat S."/>
        </authorList>
    </citation>
    <scope>NUCLEOTIDE SEQUENCE</scope>
    <source>
        <strain evidence="2">7R015</strain>
    </source>
</reference>
<accession>A0ABS9Y5H2</accession>
<dbReference type="Proteomes" id="UP001165269">
    <property type="component" value="Unassembled WGS sequence"/>
</dbReference>
<gene>
    <name evidence="2" type="ORF">MQP27_15275</name>
</gene>
<comment type="caution">
    <text evidence="2">The sequence shown here is derived from an EMBL/GenBank/DDBJ whole genome shotgun (WGS) entry which is preliminary data.</text>
</comment>
<protein>
    <recommendedName>
        <fullName evidence="4">Integral membrane protein</fullName>
    </recommendedName>
</protein>
<dbReference type="RefSeq" id="WP_242765627.1">
    <property type="nucleotide sequence ID" value="NZ_JALDAY010000004.1"/>
</dbReference>
<name>A0ABS9Y5H2_9ACTN</name>
<proteinExistence type="predicted"/>
<dbReference type="EMBL" id="JALDAY010000004">
    <property type="protein sequence ID" value="MCI3272472.1"/>
    <property type="molecule type" value="Genomic_DNA"/>
</dbReference>
<keyword evidence="1" id="KW-1133">Transmembrane helix</keyword>
<evidence type="ECO:0000313" key="3">
    <source>
        <dbReference type="Proteomes" id="UP001165269"/>
    </source>
</evidence>